<dbReference type="PRINTS" id="PR01434">
    <property type="entry name" value="NADHDHGNASE5"/>
</dbReference>
<dbReference type="EMBL" id="BMYV01000001">
    <property type="protein sequence ID" value="GGX55940.1"/>
    <property type="molecule type" value="Genomic_DNA"/>
</dbReference>
<feature type="transmembrane region" description="Helical" evidence="8">
    <location>
        <begin position="261"/>
        <end position="284"/>
    </location>
</feature>
<feature type="transmembrane region" description="Helical" evidence="8">
    <location>
        <begin position="427"/>
        <end position="451"/>
    </location>
</feature>
<dbReference type="PANTHER" id="PTHR42703">
    <property type="entry name" value="NADH DEHYDROGENASE"/>
    <property type="match status" value="1"/>
</dbReference>
<keyword evidence="4 7" id="KW-0812">Transmembrane</keyword>
<feature type="transmembrane region" description="Helical" evidence="8">
    <location>
        <begin position="84"/>
        <end position="112"/>
    </location>
</feature>
<comment type="similarity">
    <text evidence="2">Belongs to the CPA3 antiporters (TC 2.A.63) subunit D family.</text>
</comment>
<reference evidence="10 11" key="1">
    <citation type="journal article" date="2014" name="Int. J. Syst. Evol. Microbiol.">
        <title>Complete genome sequence of Corynebacterium casei LMG S-19264T (=DSM 44701T), isolated from a smear-ripened cheese.</title>
        <authorList>
            <consortium name="US DOE Joint Genome Institute (JGI-PGF)"/>
            <person name="Walter F."/>
            <person name="Albersmeier A."/>
            <person name="Kalinowski J."/>
            <person name="Ruckert C."/>
        </authorList>
    </citation>
    <scope>NUCLEOTIDE SEQUENCE [LARGE SCALE GENOMIC DNA]</scope>
    <source>
        <strain evidence="10 11">KCTC 23968</strain>
    </source>
</reference>
<evidence type="ECO:0000256" key="3">
    <source>
        <dbReference type="ARBA" id="ARBA00022475"/>
    </source>
</evidence>
<evidence type="ECO:0000256" key="4">
    <source>
        <dbReference type="ARBA" id="ARBA00022692"/>
    </source>
</evidence>
<dbReference type="AlphaFoldDB" id="A0A918KBZ3"/>
<evidence type="ECO:0000256" key="1">
    <source>
        <dbReference type="ARBA" id="ARBA00004651"/>
    </source>
</evidence>
<feature type="transmembrane region" description="Helical" evidence="8">
    <location>
        <begin position="149"/>
        <end position="169"/>
    </location>
</feature>
<dbReference type="Pfam" id="PF00361">
    <property type="entry name" value="Proton_antipo_M"/>
    <property type="match status" value="1"/>
</dbReference>
<feature type="transmembrane region" description="Helical" evidence="8">
    <location>
        <begin position="44"/>
        <end position="64"/>
    </location>
</feature>
<feature type="transmembrane region" description="Helical" evidence="8">
    <location>
        <begin position="181"/>
        <end position="201"/>
    </location>
</feature>
<keyword evidence="5 8" id="KW-1133">Transmembrane helix</keyword>
<evidence type="ECO:0000256" key="6">
    <source>
        <dbReference type="ARBA" id="ARBA00023136"/>
    </source>
</evidence>
<dbReference type="PANTHER" id="PTHR42703:SF1">
    <property type="entry name" value="NA(+)_H(+) ANTIPORTER SUBUNIT D1"/>
    <property type="match status" value="1"/>
</dbReference>
<feature type="transmembrane region" description="Helical" evidence="8">
    <location>
        <begin position="296"/>
        <end position="316"/>
    </location>
</feature>
<dbReference type="InterPro" id="IPR050586">
    <property type="entry name" value="CPA3_Na-H_Antiporter_D"/>
</dbReference>
<evidence type="ECO:0000256" key="7">
    <source>
        <dbReference type="RuleBase" id="RU000320"/>
    </source>
</evidence>
<feature type="transmembrane region" description="Helical" evidence="8">
    <location>
        <begin position="354"/>
        <end position="373"/>
    </location>
</feature>
<sequence>MPVMFSVLELMPDWLLTHGPAFLMALPLLMAAIMAVLPNKRVAWFTTFIVTSILTITAFALALYNAKVGTTIYKMGGWAPPHGISLVIDALNAPVLVLIALMSLITVVYAMPATVAEIKPNKRAPFYAAFLLCVAGLLGMVITGDAFNVFVFLEVSSISTYVLVAMGAARDRRALSAAYNYLILGSIGATFFVIGIGFLYMETGTLNMADMARILADLDGGSRVAKVAFAFIVIGLGLKLAMFPLHTWLPGAYAYAPTPVTVFLASTATKAALYLLLRFTFFVFDPSYAYVADGLLYILVGMGVIGMVFASLQAIFQTDARRMLAFSSVAQVGYMLLGIGIATTASVAAGYLHLINHAIIKGGLFIALGAMWYRFGITRTEDFQGLGKTMPLTMGAFTVLGLSLIGVPFTAGFVSKVNLASAAADAGWWWAVGIIMLTSILALVYIGRVLLLAYFQSPPQVNGETVIRNEAPIMMLIPMWVCALASVFIGVKSDAVVGASIRAAELLLGAG</sequence>
<dbReference type="RefSeq" id="WP_233349693.1">
    <property type="nucleotide sequence ID" value="NZ_BMYV01000001.1"/>
</dbReference>
<accession>A0A918KBZ3</accession>
<evidence type="ECO:0000313" key="10">
    <source>
        <dbReference type="EMBL" id="GGX55940.1"/>
    </source>
</evidence>
<protein>
    <submittedName>
        <fullName evidence="10">Cation:proton antiporter</fullName>
    </submittedName>
</protein>
<feature type="transmembrane region" description="Helical" evidence="8">
    <location>
        <begin position="394"/>
        <end position="415"/>
    </location>
</feature>
<evidence type="ECO:0000256" key="2">
    <source>
        <dbReference type="ARBA" id="ARBA00005346"/>
    </source>
</evidence>
<name>A0A918KBZ3_9PROT</name>
<evidence type="ECO:0000313" key="11">
    <source>
        <dbReference type="Proteomes" id="UP000600865"/>
    </source>
</evidence>
<comment type="subcellular location">
    <subcellularLocation>
        <location evidence="1">Cell membrane</location>
        <topology evidence="1">Multi-pass membrane protein</topology>
    </subcellularLocation>
    <subcellularLocation>
        <location evidence="7">Membrane</location>
        <topology evidence="7">Multi-pass membrane protein</topology>
    </subcellularLocation>
</comment>
<feature type="transmembrane region" description="Helical" evidence="8">
    <location>
        <begin position="227"/>
        <end position="249"/>
    </location>
</feature>
<proteinExistence type="inferred from homology"/>
<comment type="caution">
    <text evidence="10">The sequence shown here is derived from an EMBL/GenBank/DDBJ whole genome shotgun (WGS) entry which is preliminary data.</text>
</comment>
<feature type="transmembrane region" description="Helical" evidence="8">
    <location>
        <begin position="471"/>
        <end position="491"/>
    </location>
</feature>
<feature type="transmembrane region" description="Helical" evidence="8">
    <location>
        <begin position="124"/>
        <end position="143"/>
    </location>
</feature>
<dbReference type="Proteomes" id="UP000600865">
    <property type="component" value="Unassembled WGS sequence"/>
</dbReference>
<feature type="domain" description="NADH:quinone oxidoreductase/Mrp antiporter transmembrane" evidence="9">
    <location>
        <begin position="145"/>
        <end position="441"/>
    </location>
</feature>
<evidence type="ECO:0000259" key="9">
    <source>
        <dbReference type="Pfam" id="PF00361"/>
    </source>
</evidence>
<feature type="transmembrane region" description="Helical" evidence="8">
    <location>
        <begin position="323"/>
        <end position="348"/>
    </location>
</feature>
<evidence type="ECO:0000256" key="8">
    <source>
        <dbReference type="SAM" id="Phobius"/>
    </source>
</evidence>
<dbReference type="InterPro" id="IPR001750">
    <property type="entry name" value="ND/Mrp_TM"/>
</dbReference>
<dbReference type="GO" id="GO:0005886">
    <property type="term" value="C:plasma membrane"/>
    <property type="evidence" value="ECO:0007669"/>
    <property type="project" value="UniProtKB-SubCell"/>
</dbReference>
<evidence type="ECO:0000256" key="5">
    <source>
        <dbReference type="ARBA" id="ARBA00022989"/>
    </source>
</evidence>
<feature type="transmembrane region" description="Helical" evidence="8">
    <location>
        <begin position="20"/>
        <end position="37"/>
    </location>
</feature>
<organism evidence="10 11">
    <name type="scientific">Litorimonas cladophorae</name>
    <dbReference type="NCBI Taxonomy" id="1220491"/>
    <lineage>
        <taxon>Bacteria</taxon>
        <taxon>Pseudomonadati</taxon>
        <taxon>Pseudomonadota</taxon>
        <taxon>Alphaproteobacteria</taxon>
        <taxon>Maricaulales</taxon>
        <taxon>Robiginitomaculaceae</taxon>
    </lineage>
</organism>
<keyword evidence="3" id="KW-1003">Cell membrane</keyword>
<keyword evidence="11" id="KW-1185">Reference proteome</keyword>
<keyword evidence="6 8" id="KW-0472">Membrane</keyword>
<gene>
    <name evidence="10" type="ORF">GCM10011309_00820</name>
</gene>